<evidence type="ECO:0000256" key="1">
    <source>
        <dbReference type="SAM" id="Phobius"/>
    </source>
</evidence>
<organism evidence="2 3">
    <name type="scientific">Aspergillus coremiiformis</name>
    <dbReference type="NCBI Taxonomy" id="138285"/>
    <lineage>
        <taxon>Eukaryota</taxon>
        <taxon>Fungi</taxon>
        <taxon>Dikarya</taxon>
        <taxon>Ascomycota</taxon>
        <taxon>Pezizomycotina</taxon>
        <taxon>Eurotiomycetes</taxon>
        <taxon>Eurotiomycetidae</taxon>
        <taxon>Eurotiales</taxon>
        <taxon>Aspergillaceae</taxon>
        <taxon>Aspergillus</taxon>
        <taxon>Aspergillus subgen. Circumdati</taxon>
    </lineage>
</organism>
<evidence type="ECO:0000313" key="3">
    <source>
        <dbReference type="Proteomes" id="UP000327118"/>
    </source>
</evidence>
<reference evidence="3" key="1">
    <citation type="submission" date="2019-04" db="EMBL/GenBank/DDBJ databases">
        <title>Friends and foes A comparative genomics studyof 23 Aspergillus species from section Flavi.</title>
        <authorList>
            <consortium name="DOE Joint Genome Institute"/>
            <person name="Kjaerbolling I."/>
            <person name="Vesth T."/>
            <person name="Frisvad J.C."/>
            <person name="Nybo J.L."/>
            <person name="Theobald S."/>
            <person name="Kildgaard S."/>
            <person name="Isbrandt T."/>
            <person name="Kuo A."/>
            <person name="Sato A."/>
            <person name="Lyhne E.K."/>
            <person name="Kogle M.E."/>
            <person name="Wiebenga A."/>
            <person name="Kun R.S."/>
            <person name="Lubbers R.J."/>
            <person name="Makela M.R."/>
            <person name="Barry K."/>
            <person name="Chovatia M."/>
            <person name="Clum A."/>
            <person name="Daum C."/>
            <person name="Haridas S."/>
            <person name="He G."/>
            <person name="LaButti K."/>
            <person name="Lipzen A."/>
            <person name="Mondo S."/>
            <person name="Riley R."/>
            <person name="Salamov A."/>
            <person name="Simmons B.A."/>
            <person name="Magnuson J.K."/>
            <person name="Henrissat B."/>
            <person name="Mortensen U.H."/>
            <person name="Larsen T.O."/>
            <person name="Devries R.P."/>
            <person name="Grigoriev I.V."/>
            <person name="Machida M."/>
            <person name="Baker S.E."/>
            <person name="Andersen M.R."/>
        </authorList>
    </citation>
    <scope>NUCLEOTIDE SEQUENCE [LARGE SCALE GENOMIC DNA]</scope>
    <source>
        <strain evidence="3">CBS 553.77</strain>
    </source>
</reference>
<protein>
    <submittedName>
        <fullName evidence="2">Uncharacterized protein</fullName>
    </submittedName>
</protein>
<name>A0A5N6ZBF3_9EURO</name>
<keyword evidence="1" id="KW-0472">Membrane</keyword>
<evidence type="ECO:0000313" key="2">
    <source>
        <dbReference type="EMBL" id="KAE8354991.1"/>
    </source>
</evidence>
<proteinExistence type="predicted"/>
<dbReference type="Proteomes" id="UP000327118">
    <property type="component" value="Unassembled WGS sequence"/>
</dbReference>
<dbReference type="EMBL" id="ML739061">
    <property type="protein sequence ID" value="KAE8354991.1"/>
    <property type="molecule type" value="Genomic_DNA"/>
</dbReference>
<feature type="transmembrane region" description="Helical" evidence="1">
    <location>
        <begin position="20"/>
        <end position="42"/>
    </location>
</feature>
<keyword evidence="1" id="KW-1133">Transmembrane helix</keyword>
<gene>
    <name evidence="2" type="ORF">BDV28DRAFT_129913</name>
</gene>
<accession>A0A5N6ZBF3</accession>
<dbReference type="AlphaFoldDB" id="A0A5N6ZBF3"/>
<keyword evidence="1" id="KW-0812">Transmembrane</keyword>
<sequence length="74" mass="8350">MHKPETYVLTGLSTSSNPSFLAPFCSGANSMFNIIDGNWLWLPLYHMRVRFHAQGSVHRLGFPETPMVMKSPPD</sequence>
<keyword evidence="3" id="KW-1185">Reference proteome</keyword>